<organism evidence="1 2">
    <name type="scientific">Cylindrobasidium torrendii FP15055 ss-10</name>
    <dbReference type="NCBI Taxonomy" id="1314674"/>
    <lineage>
        <taxon>Eukaryota</taxon>
        <taxon>Fungi</taxon>
        <taxon>Dikarya</taxon>
        <taxon>Basidiomycota</taxon>
        <taxon>Agaricomycotina</taxon>
        <taxon>Agaricomycetes</taxon>
        <taxon>Agaricomycetidae</taxon>
        <taxon>Agaricales</taxon>
        <taxon>Marasmiineae</taxon>
        <taxon>Physalacriaceae</taxon>
        <taxon>Cylindrobasidium</taxon>
    </lineage>
</organism>
<proteinExistence type="predicted"/>
<sequence length="92" mass="10512">METFPGWIKAVATHDPNSEMKTKYWEHKRNDAWLAANAKVFEDAVEDAAKCWLDKGKKKDTAPPMAPTFKPKAQHSISFSNLHPLIVQHILR</sequence>
<reference evidence="1 2" key="1">
    <citation type="journal article" date="2015" name="Fungal Genet. Biol.">
        <title>Evolution of novel wood decay mechanisms in Agaricales revealed by the genome sequences of Fistulina hepatica and Cylindrobasidium torrendii.</title>
        <authorList>
            <person name="Floudas D."/>
            <person name="Held B.W."/>
            <person name="Riley R."/>
            <person name="Nagy L.G."/>
            <person name="Koehler G."/>
            <person name="Ransdell A.S."/>
            <person name="Younus H."/>
            <person name="Chow J."/>
            <person name="Chiniquy J."/>
            <person name="Lipzen A."/>
            <person name="Tritt A."/>
            <person name="Sun H."/>
            <person name="Haridas S."/>
            <person name="LaButti K."/>
            <person name="Ohm R.A."/>
            <person name="Kues U."/>
            <person name="Blanchette R.A."/>
            <person name="Grigoriev I.V."/>
            <person name="Minto R.E."/>
            <person name="Hibbett D.S."/>
        </authorList>
    </citation>
    <scope>NUCLEOTIDE SEQUENCE [LARGE SCALE GENOMIC DNA]</scope>
    <source>
        <strain evidence="1 2">FP15055 ss-10</strain>
    </source>
</reference>
<name>A0A0D7AR77_9AGAR</name>
<dbReference type="AlphaFoldDB" id="A0A0D7AR77"/>
<dbReference type="Proteomes" id="UP000054007">
    <property type="component" value="Unassembled WGS sequence"/>
</dbReference>
<accession>A0A0D7AR77</accession>
<dbReference type="EMBL" id="KN881333">
    <property type="protein sequence ID" value="KIY60712.1"/>
    <property type="molecule type" value="Genomic_DNA"/>
</dbReference>
<evidence type="ECO:0000313" key="2">
    <source>
        <dbReference type="Proteomes" id="UP000054007"/>
    </source>
</evidence>
<protein>
    <submittedName>
        <fullName evidence="1">Uncharacterized protein</fullName>
    </submittedName>
</protein>
<gene>
    <name evidence="1" type="ORF">CYLTODRAFT_460502</name>
</gene>
<keyword evidence="2" id="KW-1185">Reference proteome</keyword>
<evidence type="ECO:0000313" key="1">
    <source>
        <dbReference type="EMBL" id="KIY60712.1"/>
    </source>
</evidence>